<evidence type="ECO:0000313" key="8">
    <source>
        <dbReference type="EMBL" id="PYH93202.1"/>
    </source>
</evidence>
<dbReference type="GO" id="GO:0022857">
    <property type="term" value="F:transmembrane transporter activity"/>
    <property type="evidence" value="ECO:0007669"/>
    <property type="project" value="InterPro"/>
</dbReference>
<dbReference type="Proteomes" id="UP000247810">
    <property type="component" value="Unassembled WGS sequence"/>
</dbReference>
<evidence type="ECO:0000256" key="2">
    <source>
        <dbReference type="ARBA" id="ARBA00022692"/>
    </source>
</evidence>
<keyword evidence="4 6" id="KW-0472">Membrane</keyword>
<dbReference type="Pfam" id="PF07690">
    <property type="entry name" value="MFS_1"/>
    <property type="match status" value="1"/>
</dbReference>
<feature type="compositionally biased region" description="Basic and acidic residues" evidence="5">
    <location>
        <begin position="32"/>
        <end position="47"/>
    </location>
</feature>
<dbReference type="InterPro" id="IPR020846">
    <property type="entry name" value="MFS_dom"/>
</dbReference>
<feature type="transmembrane region" description="Helical" evidence="6">
    <location>
        <begin position="215"/>
        <end position="238"/>
    </location>
</feature>
<feature type="transmembrane region" description="Helical" evidence="6">
    <location>
        <begin position="456"/>
        <end position="476"/>
    </location>
</feature>
<feature type="transmembrane region" description="Helical" evidence="6">
    <location>
        <begin position="158"/>
        <end position="177"/>
    </location>
</feature>
<dbReference type="GO" id="GO:0016020">
    <property type="term" value="C:membrane"/>
    <property type="evidence" value="ECO:0007669"/>
    <property type="project" value="UniProtKB-SubCell"/>
</dbReference>
<evidence type="ECO:0000256" key="1">
    <source>
        <dbReference type="ARBA" id="ARBA00004141"/>
    </source>
</evidence>
<dbReference type="Gene3D" id="1.20.1250.20">
    <property type="entry name" value="MFS general substrate transporter like domains"/>
    <property type="match status" value="1"/>
</dbReference>
<dbReference type="EMBL" id="KZ825898">
    <property type="protein sequence ID" value="PYH93202.1"/>
    <property type="molecule type" value="Genomic_DNA"/>
</dbReference>
<protein>
    <submittedName>
        <fullName evidence="8">MFS general substrate transporter</fullName>
    </submittedName>
</protein>
<dbReference type="PANTHER" id="PTHR23507">
    <property type="entry name" value="ZGC:174356"/>
    <property type="match status" value="1"/>
</dbReference>
<dbReference type="PANTHER" id="PTHR23507:SF40">
    <property type="entry name" value="TETRACYCLINE-EFFLUX TRANSPORTER"/>
    <property type="match status" value="1"/>
</dbReference>
<feature type="transmembrane region" description="Helical" evidence="6">
    <location>
        <begin position="377"/>
        <end position="402"/>
    </location>
</feature>
<reference evidence="8 9" key="1">
    <citation type="submission" date="2018-02" db="EMBL/GenBank/DDBJ databases">
        <title>The genomes of Aspergillus section Nigri reveals drivers in fungal speciation.</title>
        <authorList>
            <consortium name="DOE Joint Genome Institute"/>
            <person name="Vesth T.C."/>
            <person name="Nybo J."/>
            <person name="Theobald S."/>
            <person name="Brandl J."/>
            <person name="Frisvad J.C."/>
            <person name="Nielsen K.F."/>
            <person name="Lyhne E.K."/>
            <person name="Kogle M.E."/>
            <person name="Kuo A."/>
            <person name="Riley R."/>
            <person name="Clum A."/>
            <person name="Nolan M."/>
            <person name="Lipzen A."/>
            <person name="Salamov A."/>
            <person name="Henrissat B."/>
            <person name="Wiebenga A."/>
            <person name="De vries R.P."/>
            <person name="Grigoriev I.V."/>
            <person name="Mortensen U.H."/>
            <person name="Andersen M.R."/>
            <person name="Baker S.E."/>
        </authorList>
    </citation>
    <scope>NUCLEOTIDE SEQUENCE [LARGE SCALE GENOMIC DNA]</scope>
    <source>
        <strain evidence="8 9">CBS 707.79</strain>
    </source>
</reference>
<keyword evidence="3 6" id="KW-1133">Transmembrane helix</keyword>
<feature type="region of interest" description="Disordered" evidence="5">
    <location>
        <begin position="1"/>
        <end position="73"/>
    </location>
</feature>
<feature type="transmembrane region" description="Helical" evidence="6">
    <location>
        <begin position="189"/>
        <end position="209"/>
    </location>
</feature>
<feature type="transmembrane region" description="Helical" evidence="6">
    <location>
        <begin position="284"/>
        <end position="306"/>
    </location>
</feature>
<feature type="transmembrane region" description="Helical" evidence="6">
    <location>
        <begin position="549"/>
        <end position="568"/>
    </location>
</feature>
<feature type="transmembrane region" description="Helical" evidence="6">
    <location>
        <begin position="258"/>
        <end position="278"/>
    </location>
</feature>
<evidence type="ECO:0000256" key="3">
    <source>
        <dbReference type="ARBA" id="ARBA00022989"/>
    </source>
</evidence>
<sequence>MPRAVPPVEGEAPPFAHAEVDGGSHAGSDASPDGRKGTIRLRIHEHTPLLQDADQDEESDSDEDGLISGRNDPPTSNSIWQSFRKSSIFWILPFLLVYMLGFGATAVPKINLMMSLICRDYMAKKATHDPGFTYLPVVIGSHNSQCQIPEVQSLLAQFQLYFNLTAGVLSAFACPRLGYLSDRYGRTKILAISALGTVVAEAITVFVAARPDIVSVNVLLIAAFFDGISGSFTTIMALSMSYTSDCTAPAKRSVAFSYLYGSLFGGIAVGPLVAAFLIKKTGHVLSVFNASLALHVLYFVAILTVVPESLSKEGQHVSRDSYRRKASTEGESGWLSLGNLNPKNLIAPLSALLPPVGRPSSLFPNRHGASPPLRRNIILLTLIDTLAFGIGLGTAQVVIIYAEFKFGWGNVESSLFISTVSLIRVVNLFVVYPIVTTIFREPPRSGHIVSGSSTSEVVLIRLSLFLDTAGYIGYALSNQSPVMVFSGVVTALGGMGIPTMQAALTKHVPRERVGQILGAKGLLHALARVIAPSVCSLIYSLTVGKFTPAIFVCLGSAFGLAFACSFYIKSHGMYSVLLTRKHLLTSDIGSLSGRLLCRSLSGGGRRRGTDR</sequence>
<evidence type="ECO:0000313" key="9">
    <source>
        <dbReference type="Proteomes" id="UP000247810"/>
    </source>
</evidence>
<dbReference type="SUPFAM" id="SSF103473">
    <property type="entry name" value="MFS general substrate transporter"/>
    <property type="match status" value="1"/>
</dbReference>
<dbReference type="PROSITE" id="PS50850">
    <property type="entry name" value="MFS"/>
    <property type="match status" value="1"/>
</dbReference>
<dbReference type="InterPro" id="IPR011701">
    <property type="entry name" value="MFS"/>
</dbReference>
<feature type="transmembrane region" description="Helical" evidence="6">
    <location>
        <begin position="482"/>
        <end position="504"/>
    </location>
</feature>
<name>A0A319EQI1_9EURO</name>
<gene>
    <name evidence="8" type="ORF">BO71DRAFT_6801</name>
</gene>
<feature type="compositionally biased region" description="Acidic residues" evidence="5">
    <location>
        <begin position="53"/>
        <end position="65"/>
    </location>
</feature>
<accession>A0A319EQI1</accession>
<feature type="domain" description="Major facilitator superfamily (MFS) profile" evidence="7">
    <location>
        <begin position="89"/>
        <end position="573"/>
    </location>
</feature>
<evidence type="ECO:0000256" key="6">
    <source>
        <dbReference type="SAM" id="Phobius"/>
    </source>
</evidence>
<dbReference type="VEuPathDB" id="FungiDB:BO71DRAFT_6801"/>
<dbReference type="InterPro" id="IPR036259">
    <property type="entry name" value="MFS_trans_sf"/>
</dbReference>
<feature type="transmembrane region" description="Helical" evidence="6">
    <location>
        <begin position="414"/>
        <end position="435"/>
    </location>
</feature>
<dbReference type="AlphaFoldDB" id="A0A319EQI1"/>
<evidence type="ECO:0000256" key="5">
    <source>
        <dbReference type="SAM" id="MobiDB-lite"/>
    </source>
</evidence>
<keyword evidence="9" id="KW-1185">Reference proteome</keyword>
<dbReference type="OrthoDB" id="3026777at2759"/>
<keyword evidence="2 6" id="KW-0812">Transmembrane</keyword>
<evidence type="ECO:0000256" key="4">
    <source>
        <dbReference type="ARBA" id="ARBA00023136"/>
    </source>
</evidence>
<organism evidence="8 9">
    <name type="scientific">Aspergillus ellipticus CBS 707.79</name>
    <dbReference type="NCBI Taxonomy" id="1448320"/>
    <lineage>
        <taxon>Eukaryota</taxon>
        <taxon>Fungi</taxon>
        <taxon>Dikarya</taxon>
        <taxon>Ascomycota</taxon>
        <taxon>Pezizomycotina</taxon>
        <taxon>Eurotiomycetes</taxon>
        <taxon>Eurotiomycetidae</taxon>
        <taxon>Eurotiales</taxon>
        <taxon>Aspergillaceae</taxon>
        <taxon>Aspergillus</taxon>
        <taxon>Aspergillus subgen. Circumdati</taxon>
    </lineage>
</organism>
<evidence type="ECO:0000259" key="7">
    <source>
        <dbReference type="PROSITE" id="PS50850"/>
    </source>
</evidence>
<proteinExistence type="predicted"/>
<comment type="subcellular location">
    <subcellularLocation>
        <location evidence="1">Membrane</location>
        <topology evidence="1">Multi-pass membrane protein</topology>
    </subcellularLocation>
</comment>
<feature type="transmembrane region" description="Helical" evidence="6">
    <location>
        <begin position="88"/>
        <end position="107"/>
    </location>
</feature>